<dbReference type="EMBL" id="VSKN01000011">
    <property type="protein sequence ID" value="TYC12006.1"/>
    <property type="molecule type" value="Genomic_DNA"/>
</dbReference>
<dbReference type="PANTHER" id="PTHR37464">
    <property type="entry name" value="BLL2463 PROTEIN"/>
    <property type="match status" value="1"/>
</dbReference>
<reference evidence="3 4" key="1">
    <citation type="submission" date="2019-08" db="EMBL/GenBank/DDBJ databases">
        <title>Genomes of Antarctic Bizionia species.</title>
        <authorList>
            <person name="Bowman J.P."/>
        </authorList>
    </citation>
    <scope>NUCLEOTIDE SEQUENCE [LARGE SCALE GENOMIC DNA]</scope>
    <source>
        <strain evidence="3 4">IC164</strain>
    </source>
</reference>
<keyword evidence="1" id="KW-0472">Membrane</keyword>
<evidence type="ECO:0000256" key="1">
    <source>
        <dbReference type="SAM" id="Phobius"/>
    </source>
</evidence>
<dbReference type="SUPFAM" id="SSF52317">
    <property type="entry name" value="Class I glutamine amidotransferase-like"/>
    <property type="match status" value="1"/>
</dbReference>
<feature type="transmembrane region" description="Helical" evidence="1">
    <location>
        <begin position="6"/>
        <end position="24"/>
    </location>
</feature>
<dbReference type="InterPro" id="IPR024163">
    <property type="entry name" value="Aerotolerance_reg_N"/>
</dbReference>
<feature type="domain" description="Aerotolerance regulator N-terminal" evidence="2">
    <location>
        <begin position="1"/>
        <end position="76"/>
    </location>
</feature>
<evidence type="ECO:0000313" key="3">
    <source>
        <dbReference type="EMBL" id="TYC12006.1"/>
    </source>
</evidence>
<keyword evidence="1" id="KW-1133">Transmembrane helix</keyword>
<evidence type="ECO:0000259" key="2">
    <source>
        <dbReference type="Pfam" id="PF07584"/>
    </source>
</evidence>
<dbReference type="InterPro" id="IPR029062">
    <property type="entry name" value="Class_I_gatase-like"/>
</dbReference>
<evidence type="ECO:0000313" key="4">
    <source>
        <dbReference type="Proteomes" id="UP000323621"/>
    </source>
</evidence>
<dbReference type="InterPro" id="IPR011933">
    <property type="entry name" value="Double_TM_dom"/>
</dbReference>
<keyword evidence="4" id="KW-1185">Reference proteome</keyword>
<dbReference type="PANTHER" id="PTHR37464:SF1">
    <property type="entry name" value="BLL2463 PROTEIN"/>
    <property type="match status" value="1"/>
</dbReference>
<dbReference type="NCBIfam" id="TIGR02226">
    <property type="entry name" value="two_anch"/>
    <property type="match status" value="1"/>
</dbReference>
<dbReference type="InterPro" id="IPR036465">
    <property type="entry name" value="vWFA_dom_sf"/>
</dbReference>
<feature type="transmembrane region" description="Helical" evidence="1">
    <location>
        <begin position="56"/>
        <end position="74"/>
    </location>
</feature>
<dbReference type="Proteomes" id="UP000323621">
    <property type="component" value="Unassembled WGS sequence"/>
</dbReference>
<sequence>MQFKNPELLYALFLLLIPIIVHLFQLRKFRKEAFTNVAFLKKVQLQTRKSSQIKKWLILLTRMGLLAVIIIAFAQPFTSQNNTSNAQRETVVFLDNSFSMQIKGDQGELLKRAAQDLISSFPENETLSLITNDDTFRTTTIKSITNAILTIDYATTQLDYDAAFLKSGKHFSNGNNTIKNLVFISDFQNKGKPLSLPRDSTFSTHLVQLKPVNINNTVLDSLAITKQTATYLELTVFLKNNGESVTNLPVSLFNNDKLLAKSTVSFKDKVTTVFTIPNNTVINGKVTISATNLQFDNSLFFNINSPQTINVLSINEADDSFLKRIYTNAEFNYTSSTINDLNYSFISNQNLIVLNELSRIPSALNTALKSFTNNGGNLIIIPNKDIDLQNYNSFLLNNNLNTFSDPISSEKRLTTINYSHPIYNNGVFEKEISNFQYPKVNSYYNQSLNAASKVLQFEDGSPFLSEQNNRYIFTAALNTKNTTFQSINLIVPTFYNIAKRSLKLPNLYYTIGQENTFDVNTTLQQDRILSLANAEDNIIPQQHYFNNKVSITTNETPERSGIYNIKNKAEILNNVSYNYSRDESLLNYHDLRGLDGVSVSNDISSVFNTIKNDYKINALWKWFVIFAIILLIIEMLILKYFK</sequence>
<name>A0ABY3M9V1_9FLAO</name>
<dbReference type="RefSeq" id="WP_148381119.1">
    <property type="nucleotide sequence ID" value="NZ_VSKN01000011.1"/>
</dbReference>
<dbReference type="SUPFAM" id="SSF53300">
    <property type="entry name" value="vWA-like"/>
    <property type="match status" value="1"/>
</dbReference>
<proteinExistence type="predicted"/>
<dbReference type="Gene3D" id="3.40.50.410">
    <property type="entry name" value="von Willebrand factor, type A domain"/>
    <property type="match status" value="1"/>
</dbReference>
<feature type="transmembrane region" description="Helical" evidence="1">
    <location>
        <begin position="619"/>
        <end position="641"/>
    </location>
</feature>
<gene>
    <name evidence="3" type="ORF">ES677_09575</name>
</gene>
<keyword evidence="1" id="KW-0812">Transmembrane</keyword>
<dbReference type="Pfam" id="PF07584">
    <property type="entry name" value="BatA"/>
    <property type="match status" value="1"/>
</dbReference>
<organism evidence="3 4">
    <name type="scientific">Bizionia gelidisalsuginis</name>
    <dbReference type="NCBI Taxonomy" id="291188"/>
    <lineage>
        <taxon>Bacteria</taxon>
        <taxon>Pseudomonadati</taxon>
        <taxon>Bacteroidota</taxon>
        <taxon>Flavobacteriia</taxon>
        <taxon>Flavobacteriales</taxon>
        <taxon>Flavobacteriaceae</taxon>
        <taxon>Bizionia</taxon>
    </lineage>
</organism>
<comment type="caution">
    <text evidence="3">The sequence shown here is derived from an EMBL/GenBank/DDBJ whole genome shotgun (WGS) entry which is preliminary data.</text>
</comment>
<accession>A0ABY3M9V1</accession>
<protein>
    <recommendedName>
        <fullName evidence="2">Aerotolerance regulator N-terminal domain-containing protein</fullName>
    </recommendedName>
</protein>